<gene>
    <name evidence="5" type="ORF">Cni_G22528</name>
</gene>
<reference evidence="5 6" key="1">
    <citation type="submission" date="2023-10" db="EMBL/GenBank/DDBJ databases">
        <title>Chromosome-scale genome assembly provides insights into flower coloration mechanisms of Canna indica.</title>
        <authorList>
            <person name="Li C."/>
        </authorList>
    </citation>
    <scope>NUCLEOTIDE SEQUENCE [LARGE SCALE GENOMIC DNA]</scope>
    <source>
        <tissue evidence="5">Flower</tissue>
    </source>
</reference>
<evidence type="ECO:0000313" key="5">
    <source>
        <dbReference type="EMBL" id="WOL13750.1"/>
    </source>
</evidence>
<dbReference type="GO" id="GO:0003723">
    <property type="term" value="F:RNA binding"/>
    <property type="evidence" value="ECO:0007669"/>
    <property type="project" value="UniProtKB-UniRule"/>
</dbReference>
<dbReference type="EMBL" id="CP136896">
    <property type="protein sequence ID" value="WOL13750.1"/>
    <property type="molecule type" value="Genomic_DNA"/>
</dbReference>
<accession>A0AAQ3KSB0</accession>
<dbReference type="Proteomes" id="UP001327560">
    <property type="component" value="Chromosome 7"/>
</dbReference>
<feature type="domain" description="RRM" evidence="4">
    <location>
        <begin position="178"/>
        <end position="263"/>
    </location>
</feature>
<evidence type="ECO:0000259" key="4">
    <source>
        <dbReference type="PROSITE" id="PS50102"/>
    </source>
</evidence>
<sequence length="323" mass="36362">MLNPRAPPFECSPPPPPPPPPFSSYFLPPPFLPPYHVSSPPYFYPPSFSHNFFDVNPSLLLLPPPPPPVLPSNQLVSDFSNLTIQGFQEQLATTQAIDHLSGESSSVELVEHHDNNTPPPPQPPSPPPPPQFTKKKYHKSREKKPSVSFRRVKERSKQFDGSMEFDQNSSHSQVDQRTTVMIRNIPNKFSRDMLIELLDQHCAKENKEAAPPSAYDFVYLPMDFKSGCNLGYAFVNFTTVMAAHRLFGALNGQRWTLFGSKKISHVCYARIQGRRALEEHFWTSCFECDAAEYLPAVMSPPRDGLASLPAPVPVGIRHKGYRQ</sequence>
<protein>
    <recommendedName>
        <fullName evidence="4">RRM domain-containing protein</fullName>
    </recommendedName>
</protein>
<organism evidence="5 6">
    <name type="scientific">Canna indica</name>
    <name type="common">Indian-shot</name>
    <dbReference type="NCBI Taxonomy" id="4628"/>
    <lineage>
        <taxon>Eukaryota</taxon>
        <taxon>Viridiplantae</taxon>
        <taxon>Streptophyta</taxon>
        <taxon>Embryophyta</taxon>
        <taxon>Tracheophyta</taxon>
        <taxon>Spermatophyta</taxon>
        <taxon>Magnoliopsida</taxon>
        <taxon>Liliopsida</taxon>
        <taxon>Zingiberales</taxon>
        <taxon>Cannaceae</taxon>
        <taxon>Canna</taxon>
    </lineage>
</organism>
<feature type="compositionally biased region" description="Basic residues" evidence="3">
    <location>
        <begin position="133"/>
        <end position="142"/>
    </location>
</feature>
<evidence type="ECO:0000256" key="2">
    <source>
        <dbReference type="PROSITE-ProRule" id="PRU00176"/>
    </source>
</evidence>
<dbReference type="SUPFAM" id="SSF54928">
    <property type="entry name" value="RNA-binding domain, RBD"/>
    <property type="match status" value="1"/>
</dbReference>
<feature type="compositionally biased region" description="Pro residues" evidence="3">
    <location>
        <begin position="117"/>
        <end position="131"/>
    </location>
</feature>
<dbReference type="Gene3D" id="3.30.70.330">
    <property type="match status" value="1"/>
</dbReference>
<dbReference type="PROSITE" id="PS50102">
    <property type="entry name" value="RRM"/>
    <property type="match status" value="1"/>
</dbReference>
<proteinExistence type="predicted"/>
<dbReference type="Pfam" id="PF04059">
    <property type="entry name" value="RRM_2"/>
    <property type="match status" value="1"/>
</dbReference>
<name>A0AAQ3KSB0_9LILI</name>
<dbReference type="PANTHER" id="PTHR23189">
    <property type="entry name" value="RNA RECOGNITION MOTIF-CONTAINING"/>
    <property type="match status" value="1"/>
</dbReference>
<dbReference type="InterPro" id="IPR035979">
    <property type="entry name" value="RBD_domain_sf"/>
</dbReference>
<feature type="compositionally biased region" description="Polar residues" evidence="3">
    <location>
        <begin position="165"/>
        <end position="177"/>
    </location>
</feature>
<evidence type="ECO:0000256" key="3">
    <source>
        <dbReference type="SAM" id="MobiDB-lite"/>
    </source>
</evidence>
<dbReference type="AlphaFoldDB" id="A0AAQ3KSB0"/>
<dbReference type="InterPro" id="IPR007201">
    <property type="entry name" value="Mei2-like_Rrm_C"/>
</dbReference>
<keyword evidence="1 2" id="KW-0694">RNA-binding</keyword>
<keyword evidence="6" id="KW-1185">Reference proteome</keyword>
<evidence type="ECO:0000256" key="1">
    <source>
        <dbReference type="ARBA" id="ARBA00022884"/>
    </source>
</evidence>
<evidence type="ECO:0000313" key="6">
    <source>
        <dbReference type="Proteomes" id="UP001327560"/>
    </source>
</evidence>
<dbReference type="InterPro" id="IPR012677">
    <property type="entry name" value="Nucleotide-bd_a/b_plait_sf"/>
</dbReference>
<feature type="region of interest" description="Disordered" evidence="3">
    <location>
        <begin position="101"/>
        <end position="177"/>
    </location>
</feature>
<dbReference type="InterPro" id="IPR000504">
    <property type="entry name" value="RRM_dom"/>
</dbReference>